<dbReference type="EMBL" id="MU274946">
    <property type="protein sequence ID" value="KAI0084222.1"/>
    <property type="molecule type" value="Genomic_DNA"/>
</dbReference>
<evidence type="ECO:0000313" key="2">
    <source>
        <dbReference type="Proteomes" id="UP001055072"/>
    </source>
</evidence>
<accession>A0ACB8TQ82</accession>
<protein>
    <submittedName>
        <fullName evidence="1">Uncharacterized protein</fullName>
    </submittedName>
</protein>
<keyword evidence="2" id="KW-1185">Reference proteome</keyword>
<proteinExistence type="predicted"/>
<gene>
    <name evidence="1" type="ORF">BDY19DRAFT_554259</name>
</gene>
<dbReference type="Proteomes" id="UP001055072">
    <property type="component" value="Unassembled WGS sequence"/>
</dbReference>
<sequence>MSSTLKRMVADNSETSLDPDVVWVLVSKHEEMEKKEKEEMYEPEDSEDENKDEDEDKDEDKDGKGEEDKDEDRGEVRSEDKSEITKEANEQHYTSAWTIATMNTGTIVGVAEVMYSQHCNSGIAKAKRMLQEQESLCFVFLIDIKEKETWKGPDIAFSHIDCGALNNWLNALTTQSVKIKKGLQHCHPMYKDTKKFNWWSML</sequence>
<evidence type="ECO:0000313" key="1">
    <source>
        <dbReference type="EMBL" id="KAI0084222.1"/>
    </source>
</evidence>
<comment type="caution">
    <text evidence="1">The sequence shown here is derived from an EMBL/GenBank/DDBJ whole genome shotgun (WGS) entry which is preliminary data.</text>
</comment>
<reference evidence="1" key="1">
    <citation type="journal article" date="2021" name="Environ. Microbiol.">
        <title>Gene family expansions and transcriptome signatures uncover fungal adaptations to wood decay.</title>
        <authorList>
            <person name="Hage H."/>
            <person name="Miyauchi S."/>
            <person name="Viragh M."/>
            <person name="Drula E."/>
            <person name="Min B."/>
            <person name="Chaduli D."/>
            <person name="Navarro D."/>
            <person name="Favel A."/>
            <person name="Norest M."/>
            <person name="Lesage-Meessen L."/>
            <person name="Balint B."/>
            <person name="Merenyi Z."/>
            <person name="de Eugenio L."/>
            <person name="Morin E."/>
            <person name="Martinez A.T."/>
            <person name="Baldrian P."/>
            <person name="Stursova M."/>
            <person name="Martinez M.J."/>
            <person name="Novotny C."/>
            <person name="Magnuson J.K."/>
            <person name="Spatafora J.W."/>
            <person name="Maurice S."/>
            <person name="Pangilinan J."/>
            <person name="Andreopoulos W."/>
            <person name="LaButti K."/>
            <person name="Hundley H."/>
            <person name="Na H."/>
            <person name="Kuo A."/>
            <person name="Barry K."/>
            <person name="Lipzen A."/>
            <person name="Henrissat B."/>
            <person name="Riley R."/>
            <person name="Ahrendt S."/>
            <person name="Nagy L.G."/>
            <person name="Grigoriev I.V."/>
            <person name="Martin F."/>
            <person name="Rosso M.N."/>
        </authorList>
    </citation>
    <scope>NUCLEOTIDE SEQUENCE</scope>
    <source>
        <strain evidence="1">CBS 384.51</strain>
    </source>
</reference>
<organism evidence="1 2">
    <name type="scientific">Irpex rosettiformis</name>
    <dbReference type="NCBI Taxonomy" id="378272"/>
    <lineage>
        <taxon>Eukaryota</taxon>
        <taxon>Fungi</taxon>
        <taxon>Dikarya</taxon>
        <taxon>Basidiomycota</taxon>
        <taxon>Agaricomycotina</taxon>
        <taxon>Agaricomycetes</taxon>
        <taxon>Polyporales</taxon>
        <taxon>Irpicaceae</taxon>
        <taxon>Irpex</taxon>
    </lineage>
</organism>
<name>A0ACB8TQ82_9APHY</name>